<sequence length="101" mass="11463">SSYKPVIPVGPHPVSQLMAPWPFILVTGILVLLLRRIFEVFPTSSPMVSDNVQERIAQELNFRHFKTMIRSKVRSEGTGRRGTVARSIKDPTEEILASNYR</sequence>
<dbReference type="AlphaFoldDB" id="A0A2A6D1K0"/>
<accession>A0A8R1UWU7</accession>
<name>A0A2A6D1K0_PRIPA</name>
<evidence type="ECO:0000313" key="1">
    <source>
        <dbReference type="EnsemblMetazoa" id="PPA42274.1"/>
    </source>
</evidence>
<proteinExistence type="predicted"/>
<gene>
    <name evidence="1" type="primary">WBGene00280643</name>
</gene>
<dbReference type="Proteomes" id="UP000005239">
    <property type="component" value="Unassembled WGS sequence"/>
</dbReference>
<evidence type="ECO:0000313" key="2">
    <source>
        <dbReference type="Proteomes" id="UP000005239"/>
    </source>
</evidence>
<dbReference type="EnsemblMetazoa" id="PPA42274.1">
    <property type="protein sequence ID" value="PPA42274.1"/>
    <property type="gene ID" value="WBGene00280643"/>
</dbReference>
<protein>
    <submittedName>
        <fullName evidence="1">Uncharacterized protein</fullName>
    </submittedName>
</protein>
<accession>A0A2A6D1K0</accession>
<reference evidence="1" key="2">
    <citation type="submission" date="2022-06" db="UniProtKB">
        <authorList>
            <consortium name="EnsemblMetazoa"/>
        </authorList>
    </citation>
    <scope>IDENTIFICATION</scope>
    <source>
        <strain evidence="1">PS312</strain>
    </source>
</reference>
<keyword evidence="2" id="KW-1185">Reference proteome</keyword>
<reference evidence="2" key="1">
    <citation type="journal article" date="2008" name="Nat. Genet.">
        <title>The Pristionchus pacificus genome provides a unique perspective on nematode lifestyle and parasitism.</title>
        <authorList>
            <person name="Dieterich C."/>
            <person name="Clifton S.W."/>
            <person name="Schuster L.N."/>
            <person name="Chinwalla A."/>
            <person name="Delehaunty K."/>
            <person name="Dinkelacker I."/>
            <person name="Fulton L."/>
            <person name="Fulton R."/>
            <person name="Godfrey J."/>
            <person name="Minx P."/>
            <person name="Mitreva M."/>
            <person name="Roeseler W."/>
            <person name="Tian H."/>
            <person name="Witte H."/>
            <person name="Yang S.P."/>
            <person name="Wilson R.K."/>
            <person name="Sommer R.J."/>
        </authorList>
    </citation>
    <scope>NUCLEOTIDE SEQUENCE [LARGE SCALE GENOMIC DNA]</scope>
    <source>
        <strain evidence="2">PS312</strain>
    </source>
</reference>
<organism evidence="1 2">
    <name type="scientific">Pristionchus pacificus</name>
    <name type="common">Parasitic nematode worm</name>
    <dbReference type="NCBI Taxonomy" id="54126"/>
    <lineage>
        <taxon>Eukaryota</taxon>
        <taxon>Metazoa</taxon>
        <taxon>Ecdysozoa</taxon>
        <taxon>Nematoda</taxon>
        <taxon>Chromadorea</taxon>
        <taxon>Rhabditida</taxon>
        <taxon>Rhabditina</taxon>
        <taxon>Diplogasteromorpha</taxon>
        <taxon>Diplogasteroidea</taxon>
        <taxon>Neodiplogasteridae</taxon>
        <taxon>Pristionchus</taxon>
    </lineage>
</organism>